<name>A0ABT7N2U6_9MICO</name>
<evidence type="ECO:0000259" key="3">
    <source>
        <dbReference type="Pfam" id="PF00892"/>
    </source>
</evidence>
<feature type="transmembrane region" description="Helical" evidence="2">
    <location>
        <begin position="283"/>
        <end position="304"/>
    </location>
</feature>
<dbReference type="InterPro" id="IPR000620">
    <property type="entry name" value="EamA_dom"/>
</dbReference>
<proteinExistence type="inferred from homology"/>
<sequence length="329" mass="32849">MFAASLAFVGAIVYGSADFFGGLAAKRLRSIVVTAVAALSGLVGLIVAFLFLNAVAPADAGAWNAADTLWGVLSGLIGIVSIVLLYGCLAIGPMSILSPLAAVLSAIVPVLWGLLVGGETLGPLGYVGLGVALVAVVLVGFIPGEKVVRPSLRGLLMAIGSGIAIGAFMITIDQTHASSGITPLIANRATNGLVTALIVIGSIVVAVRRGRPVASVFPAQGALLGATPSGRADLEHATESGPIAVLAPPTVVPASAWWLAIACGVLDATANTVMLVALHSGDLSVVSALTALYPAGTILLAAIVLRERIALVQWIGLALAISAGVLLAV</sequence>
<dbReference type="Pfam" id="PF00892">
    <property type="entry name" value="EamA"/>
    <property type="match status" value="1"/>
</dbReference>
<evidence type="ECO:0000256" key="2">
    <source>
        <dbReference type="SAM" id="Phobius"/>
    </source>
</evidence>
<keyword evidence="2" id="KW-1133">Transmembrane helix</keyword>
<reference evidence="4 5" key="1">
    <citation type="submission" date="2023-06" db="EMBL/GenBank/DDBJ databases">
        <title>Microbacterium sp. nov., isolated from a waste landfill.</title>
        <authorList>
            <person name="Wen W."/>
        </authorList>
    </citation>
    <scope>NUCLEOTIDE SEQUENCE [LARGE SCALE GENOMIC DNA]</scope>
    <source>
        <strain evidence="4 5">ASV49</strain>
    </source>
</reference>
<feature type="transmembrane region" description="Helical" evidence="2">
    <location>
        <begin position="6"/>
        <end position="25"/>
    </location>
</feature>
<evidence type="ECO:0000313" key="4">
    <source>
        <dbReference type="EMBL" id="MDL9981038.1"/>
    </source>
</evidence>
<dbReference type="EMBL" id="JASXSZ010000006">
    <property type="protein sequence ID" value="MDL9981038.1"/>
    <property type="molecule type" value="Genomic_DNA"/>
</dbReference>
<feature type="transmembrane region" description="Helical" evidence="2">
    <location>
        <begin position="154"/>
        <end position="172"/>
    </location>
</feature>
<feature type="transmembrane region" description="Helical" evidence="2">
    <location>
        <begin position="256"/>
        <end position="277"/>
    </location>
</feature>
<accession>A0ABT7N2U6</accession>
<feature type="transmembrane region" description="Helical" evidence="2">
    <location>
        <begin position="32"/>
        <end position="56"/>
    </location>
</feature>
<dbReference type="SUPFAM" id="SSF103481">
    <property type="entry name" value="Multidrug resistance efflux transporter EmrE"/>
    <property type="match status" value="1"/>
</dbReference>
<dbReference type="Gene3D" id="1.10.3730.20">
    <property type="match status" value="1"/>
</dbReference>
<dbReference type="Proteomes" id="UP001235064">
    <property type="component" value="Unassembled WGS sequence"/>
</dbReference>
<dbReference type="RefSeq" id="WP_286290022.1">
    <property type="nucleotide sequence ID" value="NZ_JASXSZ010000006.1"/>
</dbReference>
<feature type="transmembrane region" description="Helical" evidence="2">
    <location>
        <begin position="121"/>
        <end position="142"/>
    </location>
</feature>
<feature type="transmembrane region" description="Helical" evidence="2">
    <location>
        <begin position="311"/>
        <end position="328"/>
    </location>
</feature>
<gene>
    <name evidence="4" type="ORF">QSV35_17020</name>
</gene>
<feature type="transmembrane region" description="Helical" evidence="2">
    <location>
        <begin position="96"/>
        <end position="115"/>
    </location>
</feature>
<feature type="transmembrane region" description="Helical" evidence="2">
    <location>
        <begin position="68"/>
        <end position="89"/>
    </location>
</feature>
<evidence type="ECO:0000313" key="5">
    <source>
        <dbReference type="Proteomes" id="UP001235064"/>
    </source>
</evidence>
<dbReference type="InterPro" id="IPR037185">
    <property type="entry name" value="EmrE-like"/>
</dbReference>
<comment type="similarity">
    <text evidence="1">Belongs to the EamA transporter family.</text>
</comment>
<evidence type="ECO:0000256" key="1">
    <source>
        <dbReference type="ARBA" id="ARBA00007362"/>
    </source>
</evidence>
<comment type="caution">
    <text evidence="4">The sequence shown here is derived from an EMBL/GenBank/DDBJ whole genome shotgun (WGS) entry which is preliminary data.</text>
</comment>
<keyword evidence="2" id="KW-0812">Transmembrane</keyword>
<keyword evidence="5" id="KW-1185">Reference proteome</keyword>
<feature type="transmembrane region" description="Helical" evidence="2">
    <location>
        <begin position="184"/>
        <end position="207"/>
    </location>
</feature>
<organism evidence="4 5">
    <name type="scientific">Microbacterium candidum</name>
    <dbReference type="NCBI Taxonomy" id="3041922"/>
    <lineage>
        <taxon>Bacteria</taxon>
        <taxon>Bacillati</taxon>
        <taxon>Actinomycetota</taxon>
        <taxon>Actinomycetes</taxon>
        <taxon>Micrococcales</taxon>
        <taxon>Microbacteriaceae</taxon>
        <taxon>Microbacterium</taxon>
    </lineage>
</organism>
<protein>
    <submittedName>
        <fullName evidence="4">EamA family transporter</fullName>
    </submittedName>
</protein>
<feature type="domain" description="EamA" evidence="3">
    <location>
        <begin position="242"/>
        <end position="326"/>
    </location>
</feature>
<keyword evidence="2" id="KW-0472">Membrane</keyword>